<dbReference type="GO" id="GO:0007635">
    <property type="term" value="P:chemosensory behavior"/>
    <property type="evidence" value="ECO:0007669"/>
    <property type="project" value="TreeGrafter"/>
</dbReference>
<evidence type="ECO:0000256" key="6">
    <source>
        <dbReference type="ARBA" id="ARBA00023170"/>
    </source>
</evidence>
<comment type="similarity">
    <text evidence="8">Belongs to the insect chemoreceptor superfamily. Gustatory receptor (GR) family.</text>
</comment>
<keyword evidence="3" id="KW-0812">Transmembrane</keyword>
<evidence type="ECO:0000313" key="10">
    <source>
        <dbReference type="EMBL" id="CAD7576515.1"/>
    </source>
</evidence>
<keyword evidence="2 8" id="KW-1003">Cell membrane</keyword>
<evidence type="ECO:0000256" key="2">
    <source>
        <dbReference type="ARBA" id="ARBA00022475"/>
    </source>
</evidence>
<comment type="function">
    <text evidence="8">Gustatory receptor which mediates acceptance or avoidance behavior, depending on its substrates.</text>
</comment>
<keyword evidence="5 8" id="KW-0472">Membrane</keyword>
<keyword evidence="6 8" id="KW-0675">Receptor</keyword>
<name>A0A7R9JDK3_TIMCA</name>
<evidence type="ECO:0000256" key="7">
    <source>
        <dbReference type="ARBA" id="ARBA00023224"/>
    </source>
</evidence>
<dbReference type="PANTHER" id="PTHR21143:SF104">
    <property type="entry name" value="GUSTATORY RECEPTOR 8A-RELATED"/>
    <property type="match status" value="1"/>
</dbReference>
<dbReference type="InterPro" id="IPR013604">
    <property type="entry name" value="7TM_chemorcpt"/>
</dbReference>
<dbReference type="GO" id="GO:0008049">
    <property type="term" value="P:male courtship behavior"/>
    <property type="evidence" value="ECO:0007669"/>
    <property type="project" value="TreeGrafter"/>
</dbReference>
<comment type="subcellular location">
    <subcellularLocation>
        <location evidence="1 8">Cell membrane</location>
        <topology evidence="1 8">Multi-pass membrane protein</topology>
    </subcellularLocation>
</comment>
<evidence type="ECO:0000256" key="5">
    <source>
        <dbReference type="ARBA" id="ARBA00023136"/>
    </source>
</evidence>
<dbReference type="GO" id="GO:0030424">
    <property type="term" value="C:axon"/>
    <property type="evidence" value="ECO:0007669"/>
    <property type="project" value="TreeGrafter"/>
</dbReference>
<evidence type="ECO:0000256" key="4">
    <source>
        <dbReference type="ARBA" id="ARBA00022989"/>
    </source>
</evidence>
<dbReference type="EMBL" id="OE184346">
    <property type="protein sequence ID" value="CAD7576515.1"/>
    <property type="molecule type" value="Genomic_DNA"/>
</dbReference>
<dbReference type="PANTHER" id="PTHR21143">
    <property type="entry name" value="INVERTEBRATE GUSTATORY RECEPTOR"/>
    <property type="match status" value="1"/>
</dbReference>
<dbReference type="AlphaFoldDB" id="A0A7R9JDK3"/>
<keyword evidence="7 8" id="KW-0807">Transducer</keyword>
<proteinExistence type="inferred from homology"/>
<evidence type="ECO:0000256" key="1">
    <source>
        <dbReference type="ARBA" id="ARBA00004651"/>
    </source>
</evidence>
<organism evidence="10">
    <name type="scientific">Timema californicum</name>
    <name type="common">California timema</name>
    <name type="synonym">Walking stick</name>
    <dbReference type="NCBI Taxonomy" id="61474"/>
    <lineage>
        <taxon>Eukaryota</taxon>
        <taxon>Metazoa</taxon>
        <taxon>Ecdysozoa</taxon>
        <taxon>Arthropoda</taxon>
        <taxon>Hexapoda</taxon>
        <taxon>Insecta</taxon>
        <taxon>Pterygota</taxon>
        <taxon>Neoptera</taxon>
        <taxon>Polyneoptera</taxon>
        <taxon>Phasmatodea</taxon>
        <taxon>Timematodea</taxon>
        <taxon>Timematoidea</taxon>
        <taxon>Timematidae</taxon>
        <taxon>Timema</taxon>
    </lineage>
</organism>
<dbReference type="GO" id="GO:0043025">
    <property type="term" value="C:neuronal cell body"/>
    <property type="evidence" value="ECO:0007669"/>
    <property type="project" value="TreeGrafter"/>
</dbReference>
<dbReference type="GO" id="GO:0005886">
    <property type="term" value="C:plasma membrane"/>
    <property type="evidence" value="ECO:0007669"/>
    <property type="project" value="UniProtKB-SubCell"/>
</dbReference>
<accession>A0A7R9JDK3</accession>
<dbReference type="GO" id="GO:0030425">
    <property type="term" value="C:dendrite"/>
    <property type="evidence" value="ECO:0007669"/>
    <property type="project" value="TreeGrafter"/>
</dbReference>
<dbReference type="Pfam" id="PF08395">
    <property type="entry name" value="7tm_7"/>
    <property type="match status" value="2"/>
</dbReference>
<feature type="region of interest" description="Disordered" evidence="9">
    <location>
        <begin position="208"/>
        <end position="228"/>
    </location>
</feature>
<keyword evidence="4" id="KW-1133">Transmembrane helix</keyword>
<evidence type="ECO:0000256" key="9">
    <source>
        <dbReference type="SAM" id="MobiDB-lite"/>
    </source>
</evidence>
<gene>
    <name evidence="10" type="ORF">TCMB3V08_LOCUS9083</name>
</gene>
<protein>
    <recommendedName>
        <fullName evidence="8">Gustatory receptor</fullName>
    </recommendedName>
</protein>
<evidence type="ECO:0000256" key="3">
    <source>
        <dbReference type="ARBA" id="ARBA00022692"/>
    </source>
</evidence>
<sequence>MTPNKTGYVLESAHSNISIADIPRTLSQNLDPNSQATAVLVSKLLNEPIKDDIKRELKIFSQQILHRKIRFTACGFFVLDFTLLHTRPPPVQPLIHIGDVTSSPAMDRSPRVPFRVLGHQRKTGTSPSMSDCLDIELSQFRPTASQKIWMHRLKIFSQQILHRKIRFTACEFFVLDFTLLHTGFLATLYQSSETPASATIDTHRGRNLFAGRGPKSTSAVPGTRAPEKNRYQPFNVSLPWLLEKTSSSLGLDGGRSYLLLGIAQSRGSQELSLRTVVSTNHRSHTTELSLITHIWLPPRLQRQSPCPGATPWRVPNKILRNLSVPEGGKDSLVLFYMKRAWFQFASRPPFIRPDPYE</sequence>
<reference evidence="10" key="1">
    <citation type="submission" date="2020-11" db="EMBL/GenBank/DDBJ databases">
        <authorList>
            <person name="Tran Van P."/>
        </authorList>
    </citation>
    <scope>NUCLEOTIDE SEQUENCE</scope>
</reference>
<evidence type="ECO:0000256" key="8">
    <source>
        <dbReference type="RuleBase" id="RU363108"/>
    </source>
</evidence>
<dbReference type="GO" id="GO:0007165">
    <property type="term" value="P:signal transduction"/>
    <property type="evidence" value="ECO:0007669"/>
    <property type="project" value="UniProtKB-KW"/>
</dbReference>
<dbReference type="GO" id="GO:0050909">
    <property type="term" value="P:sensory perception of taste"/>
    <property type="evidence" value="ECO:0007669"/>
    <property type="project" value="InterPro"/>
</dbReference>